<proteinExistence type="predicted"/>
<accession>U9U7L5</accession>
<organism evidence="1">
    <name type="scientific">Rhizophagus irregularis (strain DAOM 181602 / DAOM 197198 / MUCL 43194)</name>
    <name type="common">Arbuscular mycorrhizal fungus</name>
    <name type="synonym">Glomus intraradices</name>
    <dbReference type="NCBI Taxonomy" id="747089"/>
    <lineage>
        <taxon>Eukaryota</taxon>
        <taxon>Fungi</taxon>
        <taxon>Fungi incertae sedis</taxon>
        <taxon>Mucoromycota</taxon>
        <taxon>Glomeromycotina</taxon>
        <taxon>Glomeromycetes</taxon>
        <taxon>Glomerales</taxon>
        <taxon>Glomeraceae</taxon>
        <taxon>Rhizophagus</taxon>
    </lineage>
</organism>
<dbReference type="EMBL" id="KI281071">
    <property type="protein sequence ID" value="ESA16419.1"/>
    <property type="molecule type" value="Genomic_DNA"/>
</dbReference>
<dbReference type="HOGENOM" id="CLU_2428170_0_0_1"/>
<evidence type="ECO:0000313" key="1">
    <source>
        <dbReference type="EMBL" id="ESA16419.1"/>
    </source>
</evidence>
<dbReference type="AlphaFoldDB" id="U9U7L5"/>
<name>U9U7L5_RHIID</name>
<sequence>MSALTLSIIEPEKSINIDGVLLETSRATKPTLLICGIYEFDHFWGDYVNMIASRKSDQRIYNKKKLLTLPIYKDLFFFIRKTLSICKKVRE</sequence>
<gene>
    <name evidence="1" type="ORF">GLOINDRAFT_22829</name>
</gene>
<reference evidence="1" key="1">
    <citation type="submission" date="2013-07" db="EMBL/GenBank/DDBJ databases">
        <title>The genome of an arbuscular mycorrhizal fungus provides insights into the evolution of the oldest plant symbiosis.</title>
        <authorList>
            <consortium name="DOE Joint Genome Institute"/>
            <person name="Tisserant E."/>
            <person name="Malbreil M."/>
            <person name="Kuo A."/>
            <person name="Kohler A."/>
            <person name="Symeonidi A."/>
            <person name="Balestrini R."/>
            <person name="Charron P."/>
            <person name="Duensing N."/>
            <person name="Frei-dit-Frey N."/>
            <person name="Gianinazzi-Pearson V."/>
            <person name="Gilbert B."/>
            <person name="Handa Y."/>
            <person name="Hijri M."/>
            <person name="Kaul R."/>
            <person name="Kawaguchi M."/>
            <person name="Krajinski F."/>
            <person name="Lammers P."/>
            <person name="Lapierre D."/>
            <person name="Masclaux F.G."/>
            <person name="Murat C."/>
            <person name="Morin E."/>
            <person name="Ndikumana S."/>
            <person name="Pagni M."/>
            <person name="Petitpierre D."/>
            <person name="Requena N."/>
            <person name="Rosikiewicz P."/>
            <person name="Riley R."/>
            <person name="Saito K."/>
            <person name="San Clemente H."/>
            <person name="Shapiro H."/>
            <person name="van Tuinen D."/>
            <person name="Becard G."/>
            <person name="Bonfante P."/>
            <person name="Paszkowski U."/>
            <person name="Shachar-Hill Y."/>
            <person name="Young J.P."/>
            <person name="Sanders I.R."/>
            <person name="Henrissat B."/>
            <person name="Rensing S.A."/>
            <person name="Grigoriev I.V."/>
            <person name="Corradi N."/>
            <person name="Roux C."/>
            <person name="Martin F."/>
        </authorList>
    </citation>
    <scope>NUCLEOTIDE SEQUENCE</scope>
    <source>
        <strain evidence="1">DAOM 197198</strain>
    </source>
</reference>
<protein>
    <submittedName>
        <fullName evidence="1">Uncharacterized protein</fullName>
    </submittedName>
</protein>